<evidence type="ECO:0000313" key="2">
    <source>
        <dbReference type="Proteomes" id="UP000320735"/>
    </source>
</evidence>
<dbReference type="AlphaFoldDB" id="A0A5C6BMD3"/>
<dbReference type="EMBL" id="SJPP01000001">
    <property type="protein sequence ID" value="TWU11654.1"/>
    <property type="molecule type" value="Genomic_DNA"/>
</dbReference>
<keyword evidence="2" id="KW-1185">Reference proteome</keyword>
<sequence length="299" mass="33744">MAKKRTTAEIIAAARNSDRGRTPTPKPTHHEIRVMSTNEADIKNAFGEFWQTVMTVFTTSLTPEEWDIVICCVWDEGRVAAEPAKCLLPFRFPQTESDLDQNVEHFKIPHMNQFVSIYVAEHEKQYIAVDRLLPDEGADTDAFDTEFAHLTDQKIQLMRETADSSTIREQLESLGISKSIFAAIASETYHEVNLIHIFGPDLPSPQPPQTSLEVFSRLLHHADHYVSKHCGLEFEDGALVSVKLDGGDTTDATIELLTDVENLQSLCRDLRTISILESKVSERGEHKLRTLLPHVNVIR</sequence>
<protein>
    <submittedName>
        <fullName evidence="1">Uncharacterized protein</fullName>
    </submittedName>
</protein>
<reference evidence="1 2" key="1">
    <citation type="submission" date="2019-02" db="EMBL/GenBank/DDBJ databases">
        <title>Deep-cultivation of Planctomycetes and their phenomic and genomic characterization uncovers novel biology.</title>
        <authorList>
            <person name="Wiegand S."/>
            <person name="Jogler M."/>
            <person name="Boedeker C."/>
            <person name="Pinto D."/>
            <person name="Vollmers J."/>
            <person name="Rivas-Marin E."/>
            <person name="Kohn T."/>
            <person name="Peeters S.H."/>
            <person name="Heuer A."/>
            <person name="Rast P."/>
            <person name="Oberbeckmann S."/>
            <person name="Bunk B."/>
            <person name="Jeske O."/>
            <person name="Meyerdierks A."/>
            <person name="Storesund J.E."/>
            <person name="Kallscheuer N."/>
            <person name="Luecker S."/>
            <person name="Lage O.M."/>
            <person name="Pohl T."/>
            <person name="Merkel B.J."/>
            <person name="Hornburger P."/>
            <person name="Mueller R.-W."/>
            <person name="Bruemmer F."/>
            <person name="Labrenz M."/>
            <person name="Spormann A.M."/>
            <person name="Op Den Camp H."/>
            <person name="Overmann J."/>
            <person name="Amann R."/>
            <person name="Jetten M.S.M."/>
            <person name="Mascher T."/>
            <person name="Medema M.H."/>
            <person name="Devos D.P."/>
            <person name="Kaster A.-K."/>
            <person name="Ovreas L."/>
            <person name="Rohde M."/>
            <person name="Galperin M.Y."/>
            <person name="Jogler C."/>
        </authorList>
    </citation>
    <scope>NUCLEOTIDE SEQUENCE [LARGE SCALE GENOMIC DNA]</scope>
    <source>
        <strain evidence="1 2">CA54</strain>
    </source>
</reference>
<gene>
    <name evidence="1" type="ORF">CA54_04620</name>
</gene>
<proteinExistence type="predicted"/>
<name>A0A5C6BMD3_9PLAN</name>
<organism evidence="1 2">
    <name type="scientific">Symmachiella macrocystis</name>
    <dbReference type="NCBI Taxonomy" id="2527985"/>
    <lineage>
        <taxon>Bacteria</taxon>
        <taxon>Pseudomonadati</taxon>
        <taxon>Planctomycetota</taxon>
        <taxon>Planctomycetia</taxon>
        <taxon>Planctomycetales</taxon>
        <taxon>Planctomycetaceae</taxon>
        <taxon>Symmachiella</taxon>
    </lineage>
</organism>
<comment type="caution">
    <text evidence="1">The sequence shown here is derived from an EMBL/GenBank/DDBJ whole genome shotgun (WGS) entry which is preliminary data.</text>
</comment>
<dbReference type="Proteomes" id="UP000320735">
    <property type="component" value="Unassembled WGS sequence"/>
</dbReference>
<evidence type="ECO:0000313" key="1">
    <source>
        <dbReference type="EMBL" id="TWU11654.1"/>
    </source>
</evidence>
<accession>A0A5C6BMD3</accession>